<protein>
    <submittedName>
        <fullName evidence="3">(northern house mosquito) hypothetical protein</fullName>
    </submittedName>
</protein>
<dbReference type="AlphaFoldDB" id="A0A8D8FIU9"/>
<evidence type="ECO:0000313" key="3">
    <source>
        <dbReference type="EMBL" id="CAG6473051.1"/>
    </source>
</evidence>
<dbReference type="EMBL" id="HBUE01071977">
    <property type="protein sequence ID" value="CAG6473049.1"/>
    <property type="molecule type" value="Transcribed_RNA"/>
</dbReference>
<accession>A0A8D8FIU9</accession>
<feature type="signal peptide" evidence="2">
    <location>
        <begin position="1"/>
        <end position="27"/>
    </location>
</feature>
<organism evidence="3">
    <name type="scientific">Culex pipiens</name>
    <name type="common">House mosquito</name>
    <dbReference type="NCBI Taxonomy" id="7175"/>
    <lineage>
        <taxon>Eukaryota</taxon>
        <taxon>Metazoa</taxon>
        <taxon>Ecdysozoa</taxon>
        <taxon>Arthropoda</taxon>
        <taxon>Hexapoda</taxon>
        <taxon>Insecta</taxon>
        <taxon>Pterygota</taxon>
        <taxon>Neoptera</taxon>
        <taxon>Endopterygota</taxon>
        <taxon>Diptera</taxon>
        <taxon>Nematocera</taxon>
        <taxon>Culicoidea</taxon>
        <taxon>Culicidae</taxon>
        <taxon>Culicinae</taxon>
        <taxon>Culicini</taxon>
        <taxon>Culex</taxon>
        <taxon>Culex</taxon>
    </lineage>
</organism>
<feature type="region of interest" description="Disordered" evidence="1">
    <location>
        <begin position="59"/>
        <end position="79"/>
    </location>
</feature>
<keyword evidence="2" id="KW-0732">Signal</keyword>
<feature type="chain" id="PRO_5036260681" evidence="2">
    <location>
        <begin position="28"/>
        <end position="106"/>
    </location>
</feature>
<name>A0A8D8FIU9_CULPI</name>
<proteinExistence type="predicted"/>
<evidence type="ECO:0000256" key="1">
    <source>
        <dbReference type="SAM" id="MobiDB-lite"/>
    </source>
</evidence>
<sequence length="106" mass="11473">MTTGRRLRRFLRWTGQLFCWIVAGVRPAGVVTTTTTATSNFYVSSSCVDVPYGDDDDDLLAGAPAAANQPRTGRKSPESTRLNEVVANFLNEIPHESWSAVVSPGS</sequence>
<dbReference type="EMBL" id="HBUE01071980">
    <property type="protein sequence ID" value="CAG6473055.1"/>
    <property type="molecule type" value="Transcribed_RNA"/>
</dbReference>
<reference evidence="3" key="1">
    <citation type="submission" date="2021-05" db="EMBL/GenBank/DDBJ databases">
        <authorList>
            <person name="Alioto T."/>
            <person name="Alioto T."/>
            <person name="Gomez Garrido J."/>
        </authorList>
    </citation>
    <scope>NUCLEOTIDE SEQUENCE</scope>
</reference>
<dbReference type="EMBL" id="HBUE01071978">
    <property type="protein sequence ID" value="CAG6473051.1"/>
    <property type="molecule type" value="Transcribed_RNA"/>
</dbReference>
<evidence type="ECO:0000256" key="2">
    <source>
        <dbReference type="SAM" id="SignalP"/>
    </source>
</evidence>